<protein>
    <submittedName>
        <fullName evidence="6">MYND finger containing protein, putative</fullName>
    </submittedName>
</protein>
<sequence length="299" mass="33502">MDALKTLFFTVSTKNGIVGQRNGAPLVFDTFVCCDACSCNGRNIGLNRHTQLLRSLEVFKIIDIVTIAAVIECDVRLSNVALELNESHISFLDDASDGNCRHVHNGILFFCRNALFRNLNLLRELSQLSAGDPSGNGVSWMDSFVTTLLWVKKQIEPIRGIDALVPVIDEALATAEQAYQRLGLSQCKQDLLTLDKKTREVFRGLSAPEYHLAVHSRDVFVGKPSEMKCANVKCTGAVKELLKCSGCDVTYYCSPTCQKSDWERHKNFCHEIESRQSKAKPLEYILGPMHKVNSYINYY</sequence>
<name>A0A7G2C263_9TRYP</name>
<dbReference type="SUPFAM" id="SSF144232">
    <property type="entry name" value="HIT/MYND zinc finger-like"/>
    <property type="match status" value="1"/>
</dbReference>
<keyword evidence="7" id="KW-1185">Reference proteome</keyword>
<dbReference type="Gene3D" id="6.10.140.2220">
    <property type="match status" value="1"/>
</dbReference>
<reference evidence="6 7" key="1">
    <citation type="submission" date="2020-08" db="EMBL/GenBank/DDBJ databases">
        <authorList>
            <person name="Newling K."/>
            <person name="Davey J."/>
            <person name="Forrester S."/>
        </authorList>
    </citation>
    <scope>NUCLEOTIDE SEQUENCE [LARGE SCALE GENOMIC DNA]</scope>
    <source>
        <strain evidence="7">Crithidia deanei Carvalho (ATCC PRA-265)</strain>
    </source>
</reference>
<evidence type="ECO:0000256" key="4">
    <source>
        <dbReference type="PROSITE-ProRule" id="PRU00134"/>
    </source>
</evidence>
<keyword evidence="1" id="KW-0479">Metal-binding</keyword>
<evidence type="ECO:0000313" key="6">
    <source>
        <dbReference type="EMBL" id="CAD2213820.1"/>
    </source>
</evidence>
<evidence type="ECO:0000256" key="1">
    <source>
        <dbReference type="ARBA" id="ARBA00022723"/>
    </source>
</evidence>
<dbReference type="Proteomes" id="UP000515908">
    <property type="component" value="Chromosome 02"/>
</dbReference>
<keyword evidence="3" id="KW-0862">Zinc</keyword>
<evidence type="ECO:0000313" key="7">
    <source>
        <dbReference type="Proteomes" id="UP000515908"/>
    </source>
</evidence>
<dbReference type="InterPro" id="IPR002893">
    <property type="entry name" value="Znf_MYND"/>
</dbReference>
<gene>
    <name evidence="6" type="ORF">ADEAN_000126300</name>
</gene>
<keyword evidence="2 4" id="KW-0863">Zinc-finger</keyword>
<evidence type="ECO:0000256" key="2">
    <source>
        <dbReference type="ARBA" id="ARBA00022771"/>
    </source>
</evidence>
<dbReference type="EMBL" id="LR877146">
    <property type="protein sequence ID" value="CAD2213820.1"/>
    <property type="molecule type" value="Genomic_DNA"/>
</dbReference>
<feature type="domain" description="MYND-type" evidence="5">
    <location>
        <begin position="231"/>
        <end position="269"/>
    </location>
</feature>
<dbReference type="VEuPathDB" id="TriTrypDB:ADEAN_000126300"/>
<evidence type="ECO:0000256" key="3">
    <source>
        <dbReference type="ARBA" id="ARBA00022833"/>
    </source>
</evidence>
<organism evidence="6 7">
    <name type="scientific">Angomonas deanei</name>
    <dbReference type="NCBI Taxonomy" id="59799"/>
    <lineage>
        <taxon>Eukaryota</taxon>
        <taxon>Discoba</taxon>
        <taxon>Euglenozoa</taxon>
        <taxon>Kinetoplastea</taxon>
        <taxon>Metakinetoplastina</taxon>
        <taxon>Trypanosomatida</taxon>
        <taxon>Trypanosomatidae</taxon>
        <taxon>Strigomonadinae</taxon>
        <taxon>Angomonas</taxon>
    </lineage>
</organism>
<dbReference type="PROSITE" id="PS50865">
    <property type="entry name" value="ZF_MYND_2"/>
    <property type="match status" value="1"/>
</dbReference>
<evidence type="ECO:0000259" key="5">
    <source>
        <dbReference type="PROSITE" id="PS50865"/>
    </source>
</evidence>
<dbReference type="AlphaFoldDB" id="A0A7G2C263"/>
<dbReference type="Pfam" id="PF01753">
    <property type="entry name" value="zf-MYND"/>
    <property type="match status" value="1"/>
</dbReference>
<proteinExistence type="predicted"/>
<dbReference type="GO" id="GO:0008270">
    <property type="term" value="F:zinc ion binding"/>
    <property type="evidence" value="ECO:0007669"/>
    <property type="project" value="UniProtKB-KW"/>
</dbReference>
<accession>A0A7G2C263</accession>